<dbReference type="EMBL" id="JADION010000001">
    <property type="protein sequence ID" value="MBF4102143.1"/>
    <property type="molecule type" value="Genomic_DNA"/>
</dbReference>
<gene>
    <name evidence="3" type="ORF">INT80_00670</name>
</gene>
<dbReference type="Pfam" id="PF00353">
    <property type="entry name" value="HemolysinCabind"/>
    <property type="match status" value="1"/>
</dbReference>
<proteinExistence type="predicted"/>
<dbReference type="PROSITE" id="PS00330">
    <property type="entry name" value="HEMOLYSIN_CALCIUM"/>
    <property type="match status" value="1"/>
</dbReference>
<dbReference type="PRINTS" id="PR00313">
    <property type="entry name" value="CABNDNGRPT"/>
</dbReference>
<dbReference type="AlphaFoldDB" id="A0A930YA09"/>
<name>A0A930YA09_9PAST</name>
<sequence>MGAGNDTYLIDSTLDTVIEKANQGIDLVRSSVSFTLSENIENLELIGEQHISGNGNSLNNQLSGNQGHNRLMGYAGNDTLQGRQGNDVLLGGQGNDTYLFTRGDGIDVIMEEQGNDTLRFTEINHDQLWFSRDENDLVIGVIGTQDNVIIDGWYNAQLDRKVENIVAGNKQLSYAQVDNLVSAMSNLQYLLQDK</sequence>
<evidence type="ECO:0000256" key="1">
    <source>
        <dbReference type="ARBA" id="ARBA00022837"/>
    </source>
</evidence>
<reference evidence="3" key="1">
    <citation type="submission" date="2020-11" db="EMBL/GenBank/DDBJ databases">
        <title>Gallibacterium anatis 1637, full genome, WGS.</title>
        <authorList>
            <person name="Laishevtcev A.I."/>
            <person name="Yakimova E.A."/>
            <person name="Petkovich D."/>
            <person name="Stepanova T.V."/>
            <person name="Kalendr R.S."/>
            <person name="Rubalsky E.O."/>
            <person name="Zulkarneev E.R."/>
            <person name="Aleshkin A.V."/>
        </authorList>
    </citation>
    <scope>NUCLEOTIDE SEQUENCE</scope>
    <source>
        <strain evidence="3">1637</strain>
    </source>
</reference>
<dbReference type="Pfam" id="PF06594">
    <property type="entry name" value="HCBP_related"/>
    <property type="match status" value="1"/>
</dbReference>
<dbReference type="SUPFAM" id="SSF51120">
    <property type="entry name" value="beta-Roll"/>
    <property type="match status" value="1"/>
</dbReference>
<comment type="caution">
    <text evidence="3">The sequence shown here is derived from an EMBL/GenBank/DDBJ whole genome shotgun (WGS) entry which is preliminary data.</text>
</comment>
<dbReference type="InterPro" id="IPR001343">
    <property type="entry name" value="Hemolysn_Ca-bd"/>
</dbReference>
<evidence type="ECO:0000259" key="2">
    <source>
        <dbReference type="Pfam" id="PF06594"/>
    </source>
</evidence>
<organism evidence="3">
    <name type="scientific">Gallibacterium anatis</name>
    <dbReference type="NCBI Taxonomy" id="750"/>
    <lineage>
        <taxon>Bacteria</taxon>
        <taxon>Pseudomonadati</taxon>
        <taxon>Pseudomonadota</taxon>
        <taxon>Gammaproteobacteria</taxon>
        <taxon>Pasteurellales</taxon>
        <taxon>Pasteurellaceae</taxon>
        <taxon>Gallibacterium</taxon>
    </lineage>
</organism>
<dbReference type="InterPro" id="IPR011049">
    <property type="entry name" value="Serralysin-like_metalloprot_C"/>
</dbReference>
<dbReference type="GO" id="GO:0005509">
    <property type="term" value="F:calcium ion binding"/>
    <property type="evidence" value="ECO:0007669"/>
    <property type="project" value="InterPro"/>
</dbReference>
<feature type="domain" description="Haemolysin-type calcium binding-related" evidence="2">
    <location>
        <begin position="136"/>
        <end position="166"/>
    </location>
</feature>
<dbReference type="InterPro" id="IPR018511">
    <property type="entry name" value="Hemolysin-typ_Ca-bd_CS"/>
</dbReference>
<accession>A0A930YA09</accession>
<protein>
    <recommendedName>
        <fullName evidence="2">Haemolysin-type calcium binding-related domain-containing protein</fullName>
    </recommendedName>
</protein>
<keyword evidence="1" id="KW-0106">Calcium</keyword>
<dbReference type="Gene3D" id="2.150.10.10">
    <property type="entry name" value="Serralysin-like metalloprotease, C-terminal"/>
    <property type="match status" value="1"/>
</dbReference>
<evidence type="ECO:0000313" key="3">
    <source>
        <dbReference type="EMBL" id="MBF4102143.1"/>
    </source>
</evidence>
<dbReference type="InterPro" id="IPR010566">
    <property type="entry name" value="Haemolys_ca-bd"/>
</dbReference>